<keyword evidence="2" id="KW-1185">Reference proteome</keyword>
<dbReference type="AlphaFoldDB" id="A0A1V9XCJ6"/>
<proteinExistence type="predicted"/>
<evidence type="ECO:0000313" key="2">
    <source>
        <dbReference type="Proteomes" id="UP000192247"/>
    </source>
</evidence>
<dbReference type="InParanoid" id="A0A1V9XCJ6"/>
<dbReference type="EMBL" id="MNPL01015401">
    <property type="protein sequence ID" value="OQR71078.1"/>
    <property type="molecule type" value="Genomic_DNA"/>
</dbReference>
<gene>
    <name evidence="1" type="ORF">BIW11_11218</name>
</gene>
<protein>
    <submittedName>
        <fullName evidence="1">Uncharacterized protein</fullName>
    </submittedName>
</protein>
<comment type="caution">
    <text evidence="1">The sequence shown here is derived from an EMBL/GenBank/DDBJ whole genome shotgun (WGS) entry which is preliminary data.</text>
</comment>
<name>A0A1V9XCJ6_9ACAR</name>
<organism evidence="1 2">
    <name type="scientific">Tropilaelaps mercedesae</name>
    <dbReference type="NCBI Taxonomy" id="418985"/>
    <lineage>
        <taxon>Eukaryota</taxon>
        <taxon>Metazoa</taxon>
        <taxon>Ecdysozoa</taxon>
        <taxon>Arthropoda</taxon>
        <taxon>Chelicerata</taxon>
        <taxon>Arachnida</taxon>
        <taxon>Acari</taxon>
        <taxon>Parasitiformes</taxon>
        <taxon>Mesostigmata</taxon>
        <taxon>Gamasina</taxon>
        <taxon>Dermanyssoidea</taxon>
        <taxon>Laelapidae</taxon>
        <taxon>Tropilaelaps</taxon>
    </lineage>
</organism>
<reference evidence="1 2" key="1">
    <citation type="journal article" date="2017" name="Gigascience">
        <title>Draft genome of the honey bee ectoparasitic mite, Tropilaelaps mercedesae, is shaped by the parasitic life history.</title>
        <authorList>
            <person name="Dong X."/>
            <person name="Armstrong S.D."/>
            <person name="Xia D."/>
            <person name="Makepeace B.L."/>
            <person name="Darby A.C."/>
            <person name="Kadowaki T."/>
        </authorList>
    </citation>
    <scope>NUCLEOTIDE SEQUENCE [LARGE SCALE GENOMIC DNA]</scope>
    <source>
        <strain evidence="1">Wuxi-XJTLU</strain>
    </source>
</reference>
<accession>A0A1V9XCJ6</accession>
<dbReference type="Proteomes" id="UP000192247">
    <property type="component" value="Unassembled WGS sequence"/>
</dbReference>
<evidence type="ECO:0000313" key="1">
    <source>
        <dbReference type="EMBL" id="OQR71078.1"/>
    </source>
</evidence>
<sequence length="175" mass="19176">MSNIVCESVNDIGGRKRLTMIPEAGIMQHPTRPAHLNLNASMRTRPHMTATDIPFEAYHPDYTQRVTDSGDSGEYGPSTTGVSDVRTHVMCGAPGIVGSDTESGELTREPRLVIGVKFIADLARWSQDPKHGVTILGSILLDKQDEQMPGDEVRRALLCQLPEAPVRFLFLSHNG</sequence>